<keyword evidence="2" id="KW-1185">Reference proteome</keyword>
<dbReference type="AlphaFoldDB" id="A0A9P8Y7Y3"/>
<protein>
    <submittedName>
        <fullName evidence="1">Uncharacterized protein</fullName>
    </submittedName>
</protein>
<proteinExistence type="predicted"/>
<dbReference type="EMBL" id="JAGTJQ010000003">
    <property type="protein sequence ID" value="KAH7034579.1"/>
    <property type="molecule type" value="Genomic_DNA"/>
</dbReference>
<gene>
    <name evidence="1" type="ORF">B0I36DRAFT_316564</name>
</gene>
<accession>A0A9P8Y7Y3</accession>
<comment type="caution">
    <text evidence="1">The sequence shown here is derived from an EMBL/GenBank/DDBJ whole genome shotgun (WGS) entry which is preliminary data.</text>
</comment>
<dbReference type="Proteomes" id="UP000756346">
    <property type="component" value="Unassembled WGS sequence"/>
</dbReference>
<reference evidence="1" key="1">
    <citation type="journal article" date="2021" name="Nat. Commun.">
        <title>Genetic determinants of endophytism in the Arabidopsis root mycobiome.</title>
        <authorList>
            <person name="Mesny F."/>
            <person name="Miyauchi S."/>
            <person name="Thiergart T."/>
            <person name="Pickel B."/>
            <person name="Atanasova L."/>
            <person name="Karlsson M."/>
            <person name="Huettel B."/>
            <person name="Barry K.W."/>
            <person name="Haridas S."/>
            <person name="Chen C."/>
            <person name="Bauer D."/>
            <person name="Andreopoulos W."/>
            <person name="Pangilinan J."/>
            <person name="LaButti K."/>
            <person name="Riley R."/>
            <person name="Lipzen A."/>
            <person name="Clum A."/>
            <person name="Drula E."/>
            <person name="Henrissat B."/>
            <person name="Kohler A."/>
            <person name="Grigoriev I.V."/>
            <person name="Martin F.M."/>
            <person name="Hacquard S."/>
        </authorList>
    </citation>
    <scope>NUCLEOTIDE SEQUENCE</scope>
    <source>
        <strain evidence="1">MPI-CAGE-CH-0230</strain>
    </source>
</reference>
<organism evidence="1 2">
    <name type="scientific">Microdochium trichocladiopsis</name>
    <dbReference type="NCBI Taxonomy" id="1682393"/>
    <lineage>
        <taxon>Eukaryota</taxon>
        <taxon>Fungi</taxon>
        <taxon>Dikarya</taxon>
        <taxon>Ascomycota</taxon>
        <taxon>Pezizomycotina</taxon>
        <taxon>Sordariomycetes</taxon>
        <taxon>Xylariomycetidae</taxon>
        <taxon>Xylariales</taxon>
        <taxon>Microdochiaceae</taxon>
        <taxon>Microdochium</taxon>
    </lineage>
</organism>
<evidence type="ECO:0000313" key="2">
    <source>
        <dbReference type="Proteomes" id="UP000756346"/>
    </source>
</evidence>
<dbReference type="RefSeq" id="XP_046014672.1">
    <property type="nucleotide sequence ID" value="XM_046153046.1"/>
</dbReference>
<dbReference type="GeneID" id="70182592"/>
<sequence length="212" mass="22984">MKAQACASCRPSQDLCVCAGVGVSISRPERKRTWHMGASRPPSRGAPDDRTLYRSFGCRGQKSLGADVRACVPSRDFPKAAALQHPPCFCSKRSITSSTFSEQVRGNRKERACSVAPGQSILREMQQKLRFLSFLPRGASLLCGCRPRMAQWPALHSTAGERLGGLLASLAGSSGLALRLTTVLVPGKISEWWCHRSFPCAVSPVVVRNVSE</sequence>
<evidence type="ECO:0000313" key="1">
    <source>
        <dbReference type="EMBL" id="KAH7034579.1"/>
    </source>
</evidence>
<name>A0A9P8Y7Y3_9PEZI</name>